<dbReference type="SUPFAM" id="SSF56601">
    <property type="entry name" value="beta-lactamase/transpeptidase-like"/>
    <property type="match status" value="1"/>
</dbReference>
<dbReference type="Gene3D" id="3.40.710.10">
    <property type="entry name" value="DD-peptidase/beta-lactamase superfamily"/>
    <property type="match status" value="1"/>
</dbReference>
<dbReference type="UniPathway" id="UPA00219"/>
<evidence type="ECO:0000256" key="14">
    <source>
        <dbReference type="PIRSR" id="PIRSR618044-2"/>
    </source>
</evidence>
<evidence type="ECO:0000256" key="1">
    <source>
        <dbReference type="ARBA" id="ARBA00003217"/>
    </source>
</evidence>
<dbReference type="InterPro" id="IPR012907">
    <property type="entry name" value="Peptidase_S11_C"/>
</dbReference>
<dbReference type="InterPro" id="IPR018044">
    <property type="entry name" value="Peptidase_S11"/>
</dbReference>
<comment type="pathway">
    <text evidence="2">Cell wall biogenesis; peptidoglycan biosynthesis.</text>
</comment>
<dbReference type="InterPro" id="IPR015956">
    <property type="entry name" value="Peniciliin-bd_prot_C_sf"/>
</dbReference>
<evidence type="ECO:0000256" key="6">
    <source>
        <dbReference type="ARBA" id="ARBA00022670"/>
    </source>
</evidence>
<comment type="function">
    <text evidence="1">Removes C-terminal D-alanyl residues from sugar-peptide cell wall precursors.</text>
</comment>
<keyword evidence="10" id="KW-0573">Peptidoglycan synthesis</keyword>
<keyword evidence="6" id="KW-0645">Protease</keyword>
<comment type="catalytic activity">
    <reaction evidence="12">
        <text>Preferential cleavage: (Ac)2-L-Lys-D-Ala-|-D-Ala. Also transpeptidation of peptidyl-alanyl moieties that are N-acyl substituents of D-alanine.</text>
        <dbReference type="EC" id="3.4.16.4"/>
    </reaction>
</comment>
<keyword evidence="5 18" id="KW-0121">Carboxypeptidase</keyword>
<dbReference type="GO" id="GO:0071555">
    <property type="term" value="P:cell wall organization"/>
    <property type="evidence" value="ECO:0007669"/>
    <property type="project" value="UniProtKB-KW"/>
</dbReference>
<dbReference type="SUPFAM" id="SSF69189">
    <property type="entry name" value="Penicillin-binding protein associated domain"/>
    <property type="match status" value="1"/>
</dbReference>
<feature type="active site" description="Acyl-ester intermediate" evidence="13">
    <location>
        <position position="63"/>
    </location>
</feature>
<evidence type="ECO:0000256" key="13">
    <source>
        <dbReference type="PIRSR" id="PIRSR618044-1"/>
    </source>
</evidence>
<evidence type="ECO:0000256" key="10">
    <source>
        <dbReference type="ARBA" id="ARBA00022984"/>
    </source>
</evidence>
<dbReference type="Proteomes" id="UP000193006">
    <property type="component" value="Chromosome"/>
</dbReference>
<dbReference type="GO" id="GO:0009252">
    <property type="term" value="P:peptidoglycan biosynthetic process"/>
    <property type="evidence" value="ECO:0007669"/>
    <property type="project" value="UniProtKB-UniPathway"/>
</dbReference>
<keyword evidence="7 16" id="KW-0732">Signal</keyword>
<dbReference type="Pfam" id="PF00768">
    <property type="entry name" value="Peptidase_S11"/>
    <property type="match status" value="1"/>
</dbReference>
<dbReference type="STRING" id="199441.BkAM31D_00070"/>
<dbReference type="GO" id="GO:0009002">
    <property type="term" value="F:serine-type D-Ala-D-Ala carboxypeptidase activity"/>
    <property type="evidence" value="ECO:0007669"/>
    <property type="project" value="UniProtKB-EC"/>
</dbReference>
<evidence type="ECO:0000256" key="3">
    <source>
        <dbReference type="ARBA" id="ARBA00007164"/>
    </source>
</evidence>
<evidence type="ECO:0000256" key="5">
    <source>
        <dbReference type="ARBA" id="ARBA00022645"/>
    </source>
</evidence>
<dbReference type="InterPro" id="IPR012338">
    <property type="entry name" value="Beta-lactam/transpept-like"/>
</dbReference>
<dbReference type="Pfam" id="PF07943">
    <property type="entry name" value="PBP5_C"/>
    <property type="match status" value="1"/>
</dbReference>
<comment type="similarity">
    <text evidence="3 15">Belongs to the peptidase S11 family.</text>
</comment>
<feature type="binding site" evidence="14">
    <location>
        <position position="257"/>
    </location>
    <ligand>
        <name>substrate</name>
    </ligand>
</feature>
<feature type="active site" description="Proton acceptor" evidence="13">
    <location>
        <position position="66"/>
    </location>
</feature>
<dbReference type="InterPro" id="IPR037167">
    <property type="entry name" value="Peptidase_S11_C_sf"/>
</dbReference>
<dbReference type="Gene3D" id="2.60.410.10">
    <property type="entry name" value="D-Ala-D-Ala carboxypeptidase, C-terminal domain"/>
    <property type="match status" value="1"/>
</dbReference>
<feature type="domain" description="Peptidase S11 D-Ala-D-Ala carboxypeptidase A C-terminal" evidence="17">
    <location>
        <begin position="307"/>
        <end position="416"/>
    </location>
</feature>
<dbReference type="AlphaFoldDB" id="A0A1X9M6T2"/>
<keyword evidence="9" id="KW-0133">Cell shape</keyword>
<feature type="chain" id="PRO_5012733683" description="serine-type D-Ala-D-Ala carboxypeptidase" evidence="16">
    <location>
        <begin position="31"/>
        <end position="446"/>
    </location>
</feature>
<protein>
    <recommendedName>
        <fullName evidence="4">serine-type D-Ala-D-Ala carboxypeptidase</fullName>
        <ecNumber evidence="4">3.4.16.4</ecNumber>
    </recommendedName>
</protein>
<evidence type="ECO:0000259" key="17">
    <source>
        <dbReference type="SMART" id="SM00936"/>
    </source>
</evidence>
<keyword evidence="19" id="KW-1185">Reference proteome</keyword>
<dbReference type="InterPro" id="IPR001967">
    <property type="entry name" value="Peptidase_S11_N"/>
</dbReference>
<keyword evidence="11" id="KW-0961">Cell wall biogenesis/degradation</keyword>
<dbReference type="PRINTS" id="PR00725">
    <property type="entry name" value="DADACBPTASE1"/>
</dbReference>
<evidence type="ECO:0000256" key="12">
    <source>
        <dbReference type="ARBA" id="ARBA00034000"/>
    </source>
</evidence>
<dbReference type="KEGG" id="bkw:BkAM31D_00070"/>
<evidence type="ECO:0000256" key="2">
    <source>
        <dbReference type="ARBA" id="ARBA00004752"/>
    </source>
</evidence>
<evidence type="ECO:0000256" key="9">
    <source>
        <dbReference type="ARBA" id="ARBA00022960"/>
    </source>
</evidence>
<evidence type="ECO:0000313" key="18">
    <source>
        <dbReference type="EMBL" id="ARK28404.1"/>
    </source>
</evidence>
<organism evidence="18 19">
    <name type="scientific">Halalkalibacter krulwichiae</name>
    <dbReference type="NCBI Taxonomy" id="199441"/>
    <lineage>
        <taxon>Bacteria</taxon>
        <taxon>Bacillati</taxon>
        <taxon>Bacillota</taxon>
        <taxon>Bacilli</taxon>
        <taxon>Bacillales</taxon>
        <taxon>Bacillaceae</taxon>
        <taxon>Halalkalibacter</taxon>
    </lineage>
</organism>
<evidence type="ECO:0000256" key="8">
    <source>
        <dbReference type="ARBA" id="ARBA00022801"/>
    </source>
</evidence>
<evidence type="ECO:0000256" key="11">
    <source>
        <dbReference type="ARBA" id="ARBA00023316"/>
    </source>
</evidence>
<dbReference type="EC" id="3.4.16.4" evidence="4"/>
<dbReference type="GO" id="GO:0006508">
    <property type="term" value="P:proteolysis"/>
    <property type="evidence" value="ECO:0007669"/>
    <property type="project" value="UniProtKB-KW"/>
</dbReference>
<dbReference type="SMART" id="SM00936">
    <property type="entry name" value="PBP5_C"/>
    <property type="match status" value="1"/>
</dbReference>
<evidence type="ECO:0000313" key="19">
    <source>
        <dbReference type="Proteomes" id="UP000193006"/>
    </source>
</evidence>
<reference evidence="18 19" key="1">
    <citation type="submission" date="2017-04" db="EMBL/GenBank/DDBJ databases">
        <title>Bacillus krulwichiae AM31D Genome sequencing and assembly.</title>
        <authorList>
            <person name="Krulwich T.A."/>
            <person name="Anastor L."/>
            <person name="Ehrlich R."/>
            <person name="Ehrlich G.D."/>
            <person name="Janto B."/>
        </authorList>
    </citation>
    <scope>NUCLEOTIDE SEQUENCE [LARGE SCALE GENOMIC DNA]</scope>
    <source>
        <strain evidence="18 19">AM31D</strain>
    </source>
</reference>
<accession>A0A1X9M6T2</accession>
<evidence type="ECO:0000256" key="16">
    <source>
        <dbReference type="SAM" id="SignalP"/>
    </source>
</evidence>
<dbReference type="EMBL" id="CP020814">
    <property type="protein sequence ID" value="ARK28404.1"/>
    <property type="molecule type" value="Genomic_DNA"/>
</dbReference>
<dbReference type="GO" id="GO:0008360">
    <property type="term" value="P:regulation of cell shape"/>
    <property type="evidence" value="ECO:0007669"/>
    <property type="project" value="UniProtKB-KW"/>
</dbReference>
<evidence type="ECO:0000256" key="4">
    <source>
        <dbReference type="ARBA" id="ARBA00012448"/>
    </source>
</evidence>
<dbReference type="PANTHER" id="PTHR21581:SF11">
    <property type="entry name" value="D-ALANYL-D-ALANINE CARBOXYPEPTIDASE DACA"/>
    <property type="match status" value="1"/>
</dbReference>
<feature type="active site" evidence="13">
    <location>
        <position position="127"/>
    </location>
</feature>
<name>A0A1X9M6T2_9BACI</name>
<gene>
    <name evidence="18" type="primary">dacA</name>
    <name evidence="18" type="ORF">BkAM31D_00070</name>
</gene>
<sequence precursor="true">MSNFFKKPLLVMMSVALVLTFYIQPQNVEASIDLNADAAILIDADSGKILYQKQIDSVLPIASMTKMMSQYLIFEAVEAGIISWDQEVPISDFAAELSHDKSLSNVSLRQDYAYTVKELYESVTIYSANASMIALADLIAGSETEFVKMMNAKAEELGLEDYEFVNSTGLNNSDLKGNHPGGTSPDAENVLSARATAKLAYHLIHNYPEIVETATIPTKDFQTGPDTFETMENWNWMVSGIKPDLERFAYDGIEGLKTGSTNTAGAAFTGVAKRGDLRLIAVVMRTPTREARFVETAKLFDYGFNRFSQVEVFSEGFVPEGEDLIPVVGGKDREVGVTTTAPLKSVVRTGEEENYSSQLVLDQSQLDEEGRLQAPFDAGHKVGTLELVYDGEDAEEFLYSNQGDAVDVVTSSAVEKAGWFSMTMRAVGGFFSGIWTGVVDTVKGWF</sequence>
<evidence type="ECO:0000256" key="15">
    <source>
        <dbReference type="RuleBase" id="RU004016"/>
    </source>
</evidence>
<feature type="signal peptide" evidence="16">
    <location>
        <begin position="1"/>
        <end position="30"/>
    </location>
</feature>
<dbReference type="PANTHER" id="PTHR21581">
    <property type="entry name" value="D-ALANYL-D-ALANINE CARBOXYPEPTIDASE"/>
    <property type="match status" value="1"/>
</dbReference>
<proteinExistence type="inferred from homology"/>
<keyword evidence="8 18" id="KW-0378">Hydrolase</keyword>
<evidence type="ECO:0000256" key="7">
    <source>
        <dbReference type="ARBA" id="ARBA00022729"/>
    </source>
</evidence>